<proteinExistence type="predicted"/>
<dbReference type="InterPro" id="IPR000257">
    <property type="entry name" value="Uroporphyrinogen_deCOase"/>
</dbReference>
<organism evidence="2">
    <name type="scientific">Thermofilum pendens</name>
    <dbReference type="NCBI Taxonomy" id="2269"/>
    <lineage>
        <taxon>Archaea</taxon>
        <taxon>Thermoproteota</taxon>
        <taxon>Thermoprotei</taxon>
        <taxon>Thermofilales</taxon>
        <taxon>Thermofilaceae</taxon>
        <taxon>Thermofilum</taxon>
    </lineage>
</organism>
<comment type="caution">
    <text evidence="2">The sequence shown here is derived from an EMBL/GenBank/DDBJ whole genome shotgun (WGS) entry which is preliminary data.</text>
</comment>
<dbReference type="SUPFAM" id="SSF51726">
    <property type="entry name" value="UROD/MetE-like"/>
    <property type="match status" value="1"/>
</dbReference>
<evidence type="ECO:0000313" key="2">
    <source>
        <dbReference type="EMBL" id="HGI44040.1"/>
    </source>
</evidence>
<name>A0A7C4FAL8_THEPE</name>
<reference evidence="2" key="1">
    <citation type="journal article" date="2020" name="mSystems">
        <title>Genome- and Community-Level Interaction Insights into Carbon Utilization and Element Cycling Functions of Hydrothermarchaeota in Hydrothermal Sediment.</title>
        <authorList>
            <person name="Zhou Z."/>
            <person name="Liu Y."/>
            <person name="Xu W."/>
            <person name="Pan J."/>
            <person name="Luo Z.H."/>
            <person name="Li M."/>
        </authorList>
    </citation>
    <scope>NUCLEOTIDE SEQUENCE [LARGE SCALE GENOMIC DNA]</scope>
    <source>
        <strain evidence="2">SpSt-735</strain>
    </source>
</reference>
<dbReference type="PANTHER" id="PTHR47099:SF1">
    <property type="entry name" value="METHYLCOBAMIDE:COM METHYLTRANSFERASE MTBA"/>
    <property type="match status" value="1"/>
</dbReference>
<dbReference type="AlphaFoldDB" id="A0A7C4FAL8"/>
<protein>
    <recommendedName>
        <fullName evidence="1">Uroporphyrinogen decarboxylase (URO-D) domain-containing protein</fullName>
    </recommendedName>
</protein>
<feature type="domain" description="Uroporphyrinogen decarboxylase (URO-D)" evidence="1">
    <location>
        <begin position="105"/>
        <end position="330"/>
    </location>
</feature>
<dbReference type="InterPro" id="IPR038071">
    <property type="entry name" value="UROD/MetE-like_sf"/>
</dbReference>
<gene>
    <name evidence="2" type="ORF">ENV17_06630</name>
</gene>
<evidence type="ECO:0000259" key="1">
    <source>
        <dbReference type="Pfam" id="PF01208"/>
    </source>
</evidence>
<dbReference type="Gene3D" id="3.20.20.210">
    <property type="match status" value="1"/>
</dbReference>
<dbReference type="Pfam" id="PF01208">
    <property type="entry name" value="URO-D"/>
    <property type="match status" value="1"/>
</dbReference>
<accession>A0A7C4FAL8</accession>
<dbReference type="EMBL" id="DTFI01000177">
    <property type="protein sequence ID" value="HGI44040.1"/>
    <property type="molecule type" value="Genomic_DNA"/>
</dbReference>
<dbReference type="GO" id="GO:0006779">
    <property type="term" value="P:porphyrin-containing compound biosynthetic process"/>
    <property type="evidence" value="ECO:0007669"/>
    <property type="project" value="InterPro"/>
</dbReference>
<dbReference type="PANTHER" id="PTHR47099">
    <property type="entry name" value="METHYLCOBAMIDE:COM METHYLTRANSFERASE MTBA"/>
    <property type="match status" value="1"/>
</dbReference>
<sequence length="339" mass="38908">MGMGLTEGSKALLELLRGERVYKPPFWEPWFDMWGFFRRRYGDPGDVRNHVKMARDLGMAALCIGYVDYLGSLRRYEAIRSGAVRYAGGCLTSLEQLRRLKPPDWGELVERWRVRREAIHRAGLLTWVVLPWCFHAIATAMGHANFFVKLYRDREFVDRALEWVEEMNRETINTLVKEVRPDFVLFDGDCAYKSGLMVSPELLLKLVFDRTRETVSYLRRMGVPYVFHSDGRLYDLISVLVELGFSMVHGCEKAANDLGYLVEMFGDDIVLAGNMDVAFLAIATPEEVRRETIKMLSIGSSKGKFVASCNTSPQDYIPEKNYLAFVEAIRGFKPSRARK</sequence>
<dbReference type="GO" id="GO:0004853">
    <property type="term" value="F:uroporphyrinogen decarboxylase activity"/>
    <property type="evidence" value="ECO:0007669"/>
    <property type="project" value="InterPro"/>
</dbReference>
<dbReference type="InterPro" id="IPR052024">
    <property type="entry name" value="Methanogen_methyltrans"/>
</dbReference>